<evidence type="ECO:0000313" key="2">
    <source>
        <dbReference type="Proteomes" id="UP000177331"/>
    </source>
</evidence>
<comment type="caution">
    <text evidence="1">The sequence shown here is derived from an EMBL/GenBank/DDBJ whole genome shotgun (WGS) entry which is preliminary data.</text>
</comment>
<protein>
    <submittedName>
        <fullName evidence="1">Uncharacterized protein</fullName>
    </submittedName>
</protein>
<evidence type="ECO:0000313" key="1">
    <source>
        <dbReference type="EMBL" id="OGL97214.1"/>
    </source>
</evidence>
<proteinExistence type="predicted"/>
<dbReference type="AlphaFoldDB" id="A0A1F7W534"/>
<gene>
    <name evidence="1" type="ORF">A2318_03655</name>
</gene>
<organism evidence="1 2">
    <name type="scientific">Candidatus Uhrbacteria bacterium RIFOXYB2_FULL_45_11</name>
    <dbReference type="NCBI Taxonomy" id="1802421"/>
    <lineage>
        <taxon>Bacteria</taxon>
        <taxon>Candidatus Uhriibacteriota</taxon>
    </lineage>
</organism>
<reference evidence="1 2" key="1">
    <citation type="journal article" date="2016" name="Nat. Commun.">
        <title>Thousands of microbial genomes shed light on interconnected biogeochemical processes in an aquifer system.</title>
        <authorList>
            <person name="Anantharaman K."/>
            <person name="Brown C.T."/>
            <person name="Hug L.A."/>
            <person name="Sharon I."/>
            <person name="Castelle C.J."/>
            <person name="Probst A.J."/>
            <person name="Thomas B.C."/>
            <person name="Singh A."/>
            <person name="Wilkins M.J."/>
            <person name="Karaoz U."/>
            <person name="Brodie E.L."/>
            <person name="Williams K.H."/>
            <person name="Hubbard S.S."/>
            <person name="Banfield J.F."/>
        </authorList>
    </citation>
    <scope>NUCLEOTIDE SEQUENCE [LARGE SCALE GENOMIC DNA]</scope>
</reference>
<dbReference type="Proteomes" id="UP000177331">
    <property type="component" value="Unassembled WGS sequence"/>
</dbReference>
<accession>A0A1F7W534</accession>
<sequence length="87" mass="9868">MTEYLLNQFDPLIAGLQLTVAPFVDDPIGHLVPTRFEFACEVCVVPATAFHRLLQHQSVKSAHLAIFLRNEPKTPIPVIDVWVIRDF</sequence>
<dbReference type="EMBL" id="MGFD01000055">
    <property type="protein sequence ID" value="OGL97214.1"/>
    <property type="molecule type" value="Genomic_DNA"/>
</dbReference>
<name>A0A1F7W534_9BACT</name>